<accession>A0A061QY41</accession>
<gene>
    <name evidence="1" type="ORF">TSPGSL018_15717</name>
</gene>
<proteinExistence type="predicted"/>
<organism evidence="1">
    <name type="scientific">Tetraselmis sp. GSL018</name>
    <dbReference type="NCBI Taxonomy" id="582737"/>
    <lineage>
        <taxon>Eukaryota</taxon>
        <taxon>Viridiplantae</taxon>
        <taxon>Chlorophyta</taxon>
        <taxon>core chlorophytes</taxon>
        <taxon>Chlorodendrophyceae</taxon>
        <taxon>Chlorodendrales</taxon>
        <taxon>Chlorodendraceae</taxon>
        <taxon>Tetraselmis</taxon>
    </lineage>
</organism>
<dbReference type="EMBL" id="GBEZ01021146">
    <property type="protein sequence ID" value="JAC65582.1"/>
    <property type="molecule type" value="Transcribed_RNA"/>
</dbReference>
<protein>
    <submittedName>
        <fullName evidence="1">Uncharacterized protein</fullName>
    </submittedName>
</protein>
<sequence>CQIICTASLTNIGELSTTNQVDKDPKSIPLLSLDRDLTVRHPSKIR</sequence>
<evidence type="ECO:0000313" key="1">
    <source>
        <dbReference type="EMBL" id="JAC65582.1"/>
    </source>
</evidence>
<dbReference type="AlphaFoldDB" id="A0A061QY41"/>
<feature type="non-terminal residue" evidence="1">
    <location>
        <position position="1"/>
    </location>
</feature>
<name>A0A061QY41_9CHLO</name>
<reference evidence="1" key="1">
    <citation type="submission" date="2014-05" db="EMBL/GenBank/DDBJ databases">
        <title>The transcriptome of the halophilic microalga Tetraselmis sp. GSL018 isolated from the Great Salt Lake, Utah.</title>
        <authorList>
            <person name="Jinkerson R.E."/>
            <person name="D'Adamo S."/>
            <person name="Posewitz M.C."/>
        </authorList>
    </citation>
    <scope>NUCLEOTIDE SEQUENCE</scope>
    <source>
        <strain evidence="1">GSL018</strain>
    </source>
</reference>